<evidence type="ECO:0000313" key="8">
    <source>
        <dbReference type="Proteomes" id="UP001596087"/>
    </source>
</evidence>
<dbReference type="RefSeq" id="WP_378589853.1">
    <property type="nucleotide sequence ID" value="NZ_JBHSKD010000009.1"/>
</dbReference>
<keyword evidence="2" id="KW-1003">Cell membrane</keyword>
<feature type="transmembrane region" description="Helical" evidence="6">
    <location>
        <begin position="142"/>
        <end position="163"/>
    </location>
</feature>
<evidence type="ECO:0000256" key="3">
    <source>
        <dbReference type="ARBA" id="ARBA00022692"/>
    </source>
</evidence>
<evidence type="ECO:0000256" key="1">
    <source>
        <dbReference type="ARBA" id="ARBA00004651"/>
    </source>
</evidence>
<keyword evidence="8" id="KW-1185">Reference proteome</keyword>
<sequence>MTQRRSDGGTPVAPPTVAHWVEHFEDTFLGRSVRAFMDLQGIDRGLVIASQAFTALIPMIILVSTLVPVESSTLVADGFVSRFRLRGSAAEGVQQLFANPGHASIGVMSVALLLFSALSLTRRLQRMYLGAWRMGREPGVRGSLPAFVALAVLLAEVSVLFFARALVKGAPLEGLVAGVASALAGVLLWATVPWLMLSRRLAWRRLLPTGVLTSAAVTAYGAASSVYMPALMARYTERYGLFGLTLALVSWLLALSFILVVATVVCSEFDRSDQPWAARLRERWSLTGPPAEEVARDRGEVETDA</sequence>
<evidence type="ECO:0000256" key="6">
    <source>
        <dbReference type="SAM" id="Phobius"/>
    </source>
</evidence>
<feature type="transmembrane region" description="Helical" evidence="6">
    <location>
        <begin position="175"/>
        <end position="197"/>
    </location>
</feature>
<accession>A0ABW0BID3</accession>
<keyword evidence="5 6" id="KW-0472">Membrane</keyword>
<feature type="transmembrane region" description="Helical" evidence="6">
    <location>
        <begin position="209"/>
        <end position="227"/>
    </location>
</feature>
<evidence type="ECO:0000256" key="4">
    <source>
        <dbReference type="ARBA" id="ARBA00022989"/>
    </source>
</evidence>
<dbReference type="Pfam" id="PF03631">
    <property type="entry name" value="Virul_fac_BrkB"/>
    <property type="match status" value="1"/>
</dbReference>
<reference evidence="8" key="1">
    <citation type="journal article" date="2019" name="Int. J. Syst. Evol. Microbiol.">
        <title>The Global Catalogue of Microorganisms (GCM) 10K type strain sequencing project: providing services to taxonomists for standard genome sequencing and annotation.</title>
        <authorList>
            <consortium name="The Broad Institute Genomics Platform"/>
            <consortium name="The Broad Institute Genome Sequencing Center for Infectious Disease"/>
            <person name="Wu L."/>
            <person name="Ma J."/>
        </authorList>
    </citation>
    <scope>NUCLEOTIDE SEQUENCE [LARGE SCALE GENOMIC DNA]</scope>
    <source>
        <strain evidence="8">DFY41</strain>
    </source>
</reference>
<evidence type="ECO:0000256" key="5">
    <source>
        <dbReference type="ARBA" id="ARBA00023136"/>
    </source>
</evidence>
<keyword evidence="4 6" id="KW-1133">Transmembrane helix</keyword>
<feature type="transmembrane region" description="Helical" evidence="6">
    <location>
        <begin position="239"/>
        <end position="266"/>
    </location>
</feature>
<dbReference type="EMBL" id="JBHSKD010000009">
    <property type="protein sequence ID" value="MFC5177099.1"/>
    <property type="molecule type" value="Genomic_DNA"/>
</dbReference>
<dbReference type="InterPro" id="IPR017039">
    <property type="entry name" value="Virul_fac_BrkB"/>
</dbReference>
<evidence type="ECO:0000256" key="2">
    <source>
        <dbReference type="ARBA" id="ARBA00022475"/>
    </source>
</evidence>
<dbReference type="Proteomes" id="UP001596087">
    <property type="component" value="Unassembled WGS sequence"/>
</dbReference>
<evidence type="ECO:0000313" key="7">
    <source>
        <dbReference type="EMBL" id="MFC5177099.1"/>
    </source>
</evidence>
<organism evidence="7 8">
    <name type="scientific">Nocardioides taihuensis</name>
    <dbReference type="NCBI Taxonomy" id="1835606"/>
    <lineage>
        <taxon>Bacteria</taxon>
        <taxon>Bacillati</taxon>
        <taxon>Actinomycetota</taxon>
        <taxon>Actinomycetes</taxon>
        <taxon>Propionibacteriales</taxon>
        <taxon>Nocardioidaceae</taxon>
        <taxon>Nocardioides</taxon>
    </lineage>
</organism>
<name>A0ABW0BID3_9ACTN</name>
<gene>
    <name evidence="7" type="ORF">ACFPGP_10475</name>
</gene>
<feature type="transmembrane region" description="Helical" evidence="6">
    <location>
        <begin position="46"/>
        <end position="67"/>
    </location>
</feature>
<feature type="transmembrane region" description="Helical" evidence="6">
    <location>
        <begin position="103"/>
        <end position="121"/>
    </location>
</feature>
<comment type="caution">
    <text evidence="7">The sequence shown here is derived from an EMBL/GenBank/DDBJ whole genome shotgun (WGS) entry which is preliminary data.</text>
</comment>
<protein>
    <submittedName>
        <fullName evidence="7">YhjD/YihY/BrkB family envelope integrity protein</fullName>
    </submittedName>
</protein>
<proteinExistence type="predicted"/>
<comment type="subcellular location">
    <subcellularLocation>
        <location evidence="1">Cell membrane</location>
        <topology evidence="1">Multi-pass membrane protein</topology>
    </subcellularLocation>
</comment>
<keyword evidence="3 6" id="KW-0812">Transmembrane</keyword>